<dbReference type="STRING" id="240176.A8P343"/>
<feature type="compositionally biased region" description="Basic and acidic residues" evidence="3">
    <location>
        <begin position="86"/>
        <end position="100"/>
    </location>
</feature>
<proteinExistence type="inferred from homology"/>
<keyword evidence="5" id="KW-1185">Reference proteome</keyword>
<dbReference type="AlphaFoldDB" id="A8P343"/>
<evidence type="ECO:0000256" key="1">
    <source>
        <dbReference type="ARBA" id="ARBA00008270"/>
    </source>
</evidence>
<evidence type="ECO:0008006" key="6">
    <source>
        <dbReference type="Google" id="ProtNLM"/>
    </source>
</evidence>
<evidence type="ECO:0000256" key="2">
    <source>
        <dbReference type="ARBA" id="ARBA00023235"/>
    </source>
</evidence>
<dbReference type="PANTHER" id="PTHR13774">
    <property type="entry name" value="PHENAZINE BIOSYNTHESIS PROTEIN"/>
    <property type="match status" value="1"/>
</dbReference>
<organism evidence="4 5">
    <name type="scientific">Coprinopsis cinerea (strain Okayama-7 / 130 / ATCC MYA-4618 / FGSC 9003)</name>
    <name type="common">Inky cap fungus</name>
    <name type="synonym">Hormographiella aspergillata</name>
    <dbReference type="NCBI Taxonomy" id="240176"/>
    <lineage>
        <taxon>Eukaryota</taxon>
        <taxon>Fungi</taxon>
        <taxon>Dikarya</taxon>
        <taxon>Basidiomycota</taxon>
        <taxon>Agaricomycotina</taxon>
        <taxon>Agaricomycetes</taxon>
        <taxon>Agaricomycetidae</taxon>
        <taxon>Agaricales</taxon>
        <taxon>Agaricineae</taxon>
        <taxon>Psathyrellaceae</taxon>
        <taxon>Coprinopsis</taxon>
    </lineage>
</organism>
<dbReference type="VEuPathDB" id="FungiDB:CC1G_09097"/>
<accession>A8P343</accession>
<protein>
    <recommendedName>
        <fullName evidence="6">Diaminopimelate epimerase-like protein</fullName>
    </recommendedName>
</protein>
<dbReference type="InParanoid" id="A8P343"/>
<dbReference type="OMA" id="MDFPAKQ"/>
<dbReference type="eggNOG" id="KOG3033">
    <property type="taxonomic scope" value="Eukaryota"/>
</dbReference>
<gene>
    <name evidence="4" type="ORF">CC1G_09097</name>
</gene>
<dbReference type="SUPFAM" id="SSF54506">
    <property type="entry name" value="Diaminopimelate epimerase-like"/>
    <property type="match status" value="1"/>
</dbReference>
<dbReference type="OrthoDB" id="75169at2759"/>
<dbReference type="Proteomes" id="UP000001861">
    <property type="component" value="Unassembled WGS sequence"/>
</dbReference>
<comment type="similarity">
    <text evidence="1">Belongs to the PhzF family.</text>
</comment>
<reference evidence="4 5" key="1">
    <citation type="journal article" date="2010" name="Proc. Natl. Acad. Sci. U.S.A.">
        <title>Insights into evolution of multicellular fungi from the assembled chromosomes of the mushroom Coprinopsis cinerea (Coprinus cinereus).</title>
        <authorList>
            <person name="Stajich J.E."/>
            <person name="Wilke S.K."/>
            <person name="Ahren D."/>
            <person name="Au C.H."/>
            <person name="Birren B.W."/>
            <person name="Borodovsky M."/>
            <person name="Burns C."/>
            <person name="Canback B."/>
            <person name="Casselton L.A."/>
            <person name="Cheng C.K."/>
            <person name="Deng J."/>
            <person name="Dietrich F.S."/>
            <person name="Fargo D.C."/>
            <person name="Farman M.L."/>
            <person name="Gathman A.C."/>
            <person name="Goldberg J."/>
            <person name="Guigo R."/>
            <person name="Hoegger P.J."/>
            <person name="Hooker J.B."/>
            <person name="Huggins A."/>
            <person name="James T.Y."/>
            <person name="Kamada T."/>
            <person name="Kilaru S."/>
            <person name="Kodira C."/>
            <person name="Kues U."/>
            <person name="Kupfer D."/>
            <person name="Kwan H.S."/>
            <person name="Lomsadze A."/>
            <person name="Li W."/>
            <person name="Lilly W.W."/>
            <person name="Ma L.J."/>
            <person name="Mackey A.J."/>
            <person name="Manning G."/>
            <person name="Martin F."/>
            <person name="Muraguchi H."/>
            <person name="Natvig D.O."/>
            <person name="Palmerini H."/>
            <person name="Ramesh M.A."/>
            <person name="Rehmeyer C.J."/>
            <person name="Roe B.A."/>
            <person name="Shenoy N."/>
            <person name="Stanke M."/>
            <person name="Ter-Hovhannisyan V."/>
            <person name="Tunlid A."/>
            <person name="Velagapudi R."/>
            <person name="Vision T.J."/>
            <person name="Zeng Q."/>
            <person name="Zolan M.E."/>
            <person name="Pukkila P.J."/>
        </authorList>
    </citation>
    <scope>NUCLEOTIDE SEQUENCE [LARGE SCALE GENOMIC DNA]</scope>
    <source>
        <strain evidence="5">Okayama-7 / 130 / ATCC MYA-4618 / FGSC 9003</strain>
    </source>
</reference>
<dbReference type="RefSeq" id="XP_001838469.1">
    <property type="nucleotide sequence ID" value="XM_001838417.1"/>
</dbReference>
<sequence length="404" mass="42851">MTANGTTSTSRPSSGSGSAPFALLTAFSGTPFSGNPAAVVFLDPANTPRKALEGLAGNFNAPMIAFVGAVDDGSIVNLGGEGGVGEDTKKEDVGGEEGGRKTEGRRVVIKTSIRYLTYSGVEIPLCGHASVAAAGAILRLPFVQDLVKNDGGGVKVERVEFETWAEGRKVPVRVYEEDNKTLYELGLPSVPPVPLPKDEEDRIRAFVARAFGERIRDMDRDVVSVRRGVGGMEHAILVELDPSVGLGDADVDVNVFTDCGYTQNVITSLPSPSRSSCSGANNNNDNDDVQANNSVQLEEGKQQFDYVYRMFSPHVPGGEDAVCGSAQCLLAPYWYAKLAQLGCQKVVPGNQVTSYSASPRGGVVKVVWESDRDIPRDGGGGGEEKERVLLRGEVALLASGECFF</sequence>
<dbReference type="GeneID" id="6015060"/>
<evidence type="ECO:0000313" key="5">
    <source>
        <dbReference type="Proteomes" id="UP000001861"/>
    </source>
</evidence>
<keyword evidence="2" id="KW-0413">Isomerase</keyword>
<comment type="caution">
    <text evidence="4">The sequence shown here is derived from an EMBL/GenBank/DDBJ whole genome shotgun (WGS) entry which is preliminary data.</text>
</comment>
<dbReference type="InterPro" id="IPR003719">
    <property type="entry name" value="Phenazine_PhzF-like"/>
</dbReference>
<dbReference type="EMBL" id="AACS02000004">
    <property type="protein sequence ID" value="EAU83403.1"/>
    <property type="molecule type" value="Genomic_DNA"/>
</dbReference>
<dbReference type="Gene3D" id="3.10.310.10">
    <property type="entry name" value="Diaminopimelate Epimerase, Chain A, domain 1"/>
    <property type="match status" value="2"/>
</dbReference>
<name>A8P343_COPC7</name>
<evidence type="ECO:0000256" key="3">
    <source>
        <dbReference type="SAM" id="MobiDB-lite"/>
    </source>
</evidence>
<dbReference type="KEGG" id="cci:CC1G_09097"/>
<dbReference type="Pfam" id="PF02567">
    <property type="entry name" value="PhzC-PhzF"/>
    <property type="match status" value="1"/>
</dbReference>
<dbReference type="GO" id="GO:0016853">
    <property type="term" value="F:isomerase activity"/>
    <property type="evidence" value="ECO:0007669"/>
    <property type="project" value="UniProtKB-KW"/>
</dbReference>
<evidence type="ECO:0000313" key="4">
    <source>
        <dbReference type="EMBL" id="EAU83403.1"/>
    </source>
</evidence>
<feature type="region of interest" description="Disordered" evidence="3">
    <location>
        <begin position="81"/>
        <end position="100"/>
    </location>
</feature>
<dbReference type="PANTHER" id="PTHR13774:SF17">
    <property type="entry name" value="PHENAZINE BIOSYNTHESIS-LIKE DOMAIN-CONTAINING PROTEIN"/>
    <property type="match status" value="1"/>
</dbReference>
<dbReference type="GO" id="GO:0005737">
    <property type="term" value="C:cytoplasm"/>
    <property type="evidence" value="ECO:0007669"/>
    <property type="project" value="TreeGrafter"/>
</dbReference>